<evidence type="ECO:0000313" key="4">
    <source>
        <dbReference type="Proteomes" id="UP000786183"/>
    </source>
</evidence>
<keyword evidence="4" id="KW-1185">Reference proteome</keyword>
<keyword evidence="1 3" id="KW-0489">Methyltransferase</keyword>
<comment type="caution">
    <text evidence="3">The sequence shown here is derived from an EMBL/GenBank/DDBJ whole genome shotgun (WGS) entry which is preliminary data.</text>
</comment>
<dbReference type="Gene3D" id="3.40.50.150">
    <property type="entry name" value="Vaccinia Virus protein VP39"/>
    <property type="match status" value="1"/>
</dbReference>
<dbReference type="PANTHER" id="PTHR43619:SF2">
    <property type="entry name" value="S-ADENOSYL-L-METHIONINE-DEPENDENT METHYLTRANSFERASES SUPERFAMILY PROTEIN"/>
    <property type="match status" value="1"/>
</dbReference>
<name>A0ABS7WQL9_9BACT</name>
<evidence type="ECO:0000256" key="2">
    <source>
        <dbReference type="ARBA" id="ARBA00022679"/>
    </source>
</evidence>
<dbReference type="InterPro" id="IPR029063">
    <property type="entry name" value="SAM-dependent_MTases_sf"/>
</dbReference>
<sequence length="272" mass="31945">MKLSNLSQSLFITLYYKALEFSHKKAILKDEKAFNLVKIIDYDFSKIKDVKLSRVATCIRSAYFDKKCKEFINKNDNCLILILAAGLDARYDRLNASLMKNAYFVECDLGEVIELKKQYFTPNFNQEFISADVLDDDFLNKIDFKNKKILVIIEGLFMYFSNEQIKKVMANLSKLQEFELLCDFVGSRFFKKIKNNVIKKMNISYLGKINSPKDFFTLCNNYECTKIEAKNFMSEHILRWGFVGILNLFFTKKFSFKFAFMLHSKLKHKVNS</sequence>
<gene>
    <name evidence="3" type="ORF">AVCANL283_00920</name>
</gene>
<dbReference type="PANTHER" id="PTHR43619">
    <property type="entry name" value="S-ADENOSYL-L-METHIONINE-DEPENDENT METHYLTRANSFERASE YKTD-RELATED"/>
    <property type="match status" value="1"/>
</dbReference>
<dbReference type="GO" id="GO:0032259">
    <property type="term" value="P:methylation"/>
    <property type="evidence" value="ECO:0007669"/>
    <property type="project" value="UniProtKB-KW"/>
</dbReference>
<dbReference type="GO" id="GO:0008168">
    <property type="term" value="F:methyltransferase activity"/>
    <property type="evidence" value="ECO:0007669"/>
    <property type="project" value="UniProtKB-KW"/>
</dbReference>
<evidence type="ECO:0000256" key="1">
    <source>
        <dbReference type="ARBA" id="ARBA00022603"/>
    </source>
</evidence>
<organism evidence="3 4">
    <name type="scientific">Campylobacter canadensis</name>
    <dbReference type="NCBI Taxonomy" id="449520"/>
    <lineage>
        <taxon>Bacteria</taxon>
        <taxon>Pseudomonadati</taxon>
        <taxon>Campylobacterota</taxon>
        <taxon>Epsilonproteobacteria</taxon>
        <taxon>Campylobacterales</taxon>
        <taxon>Campylobacteraceae</taxon>
        <taxon>Campylobacter</taxon>
    </lineage>
</organism>
<evidence type="ECO:0000313" key="3">
    <source>
        <dbReference type="EMBL" id="MBZ7986676.1"/>
    </source>
</evidence>
<dbReference type="Proteomes" id="UP000786183">
    <property type="component" value="Unassembled WGS sequence"/>
</dbReference>
<accession>A0ABS7WQL9</accession>
<dbReference type="RefSeq" id="WP_172232591.1">
    <property type="nucleotide sequence ID" value="NZ_CP035946.1"/>
</dbReference>
<protein>
    <submittedName>
        <fullName evidence="3">Class I SAM-dependent methyltransferase</fullName>
    </submittedName>
</protein>
<proteinExistence type="predicted"/>
<reference evidence="3 4" key="1">
    <citation type="submission" date="2020-07" db="EMBL/GenBank/DDBJ databases">
        <title>Transfer of Campylobacter canadensis to the novel genus Avispirillum gen. nov., that also includes two novel species recovered from migratory waterfowl: Avispirillum anseris sp. nov. and Avispirillum brantae sp. nov.</title>
        <authorList>
            <person name="Miller W.G."/>
            <person name="Chapman M.H."/>
            <person name="Yee E."/>
            <person name="Inglis G.D."/>
        </authorList>
    </citation>
    <scope>NUCLEOTIDE SEQUENCE [LARGE SCALE GENOMIC DNA]</scope>
    <source>
        <strain evidence="3 4">L283</strain>
    </source>
</reference>
<dbReference type="Pfam" id="PF04072">
    <property type="entry name" value="LCM"/>
    <property type="match status" value="1"/>
</dbReference>
<keyword evidence="2" id="KW-0808">Transferase</keyword>
<dbReference type="SUPFAM" id="SSF53335">
    <property type="entry name" value="S-adenosyl-L-methionine-dependent methyltransferases"/>
    <property type="match status" value="1"/>
</dbReference>
<dbReference type="InterPro" id="IPR007213">
    <property type="entry name" value="Ppm1/Ppm2/Tcmp"/>
</dbReference>
<dbReference type="EMBL" id="JACGBB010000001">
    <property type="protein sequence ID" value="MBZ7986676.1"/>
    <property type="molecule type" value="Genomic_DNA"/>
</dbReference>